<evidence type="ECO:0000313" key="2">
    <source>
        <dbReference type="EMBL" id="WZU65994.1"/>
    </source>
</evidence>
<dbReference type="InterPro" id="IPR029058">
    <property type="entry name" value="AB_hydrolase_fold"/>
</dbReference>
<dbReference type="RefSeq" id="WP_342075323.1">
    <property type="nucleotide sequence ID" value="NZ_CP151767.2"/>
</dbReference>
<feature type="domain" description="T6SS Phospholipase effector Tle1-like catalytic" evidence="1">
    <location>
        <begin position="2"/>
        <end position="292"/>
    </location>
</feature>
<dbReference type="Pfam" id="PF09994">
    <property type="entry name" value="T6SS_Tle1-like_cat"/>
    <property type="match status" value="1"/>
</dbReference>
<sequence>MKNIAIFCDGTWNSPTMPEPTSVFRVSQSCADDDKQVVIYMPGVGVGKLGSTIKTWVNKLAGGAFGWGLARNVKQAYAELCRVYEEGDKIYIFGFSRGAYTARSLAGMIRKCGIIPKEDIGVVKLARAWQVYKKAGKKNHPDGDIVWPIRQRLSPNVATSEKDLTRRIADGNEGGHIVNIAYLGVWDTVGALGIPEGLVGPLARLWNWRYKFHDTELSSLVKSARHAVALDEQRVFYEPSLWNNLTGPDGLNKGDISETRPYQQVWFIGSHSIVGGSSDSRGLVSYPLSFIADGARDVGLAIKETPKLPDHDGDALFETKELTDPGLVYAVAPHLRKWRKGPDDPGSVHWSVRERARRLAGVYQPDTVKLVLAALLADEMPAAANDDTTPVVRQA</sequence>
<dbReference type="AlphaFoldDB" id="A0AAN0M726"/>
<dbReference type="EMBL" id="CP151767">
    <property type="protein sequence ID" value="WZU65994.1"/>
    <property type="molecule type" value="Genomic_DNA"/>
</dbReference>
<dbReference type="SUPFAM" id="SSF53474">
    <property type="entry name" value="alpha/beta-Hydrolases"/>
    <property type="match status" value="1"/>
</dbReference>
<dbReference type="KEGG" id="yrh:AABB31_12955"/>
<evidence type="ECO:0000313" key="3">
    <source>
        <dbReference type="Proteomes" id="UP001470809"/>
    </source>
</evidence>
<protein>
    <submittedName>
        <fullName evidence="2">DUF2235 domain-containing protein</fullName>
    </submittedName>
</protein>
<evidence type="ECO:0000259" key="1">
    <source>
        <dbReference type="Pfam" id="PF09994"/>
    </source>
</evidence>
<dbReference type="Proteomes" id="UP001470809">
    <property type="component" value="Chromosome"/>
</dbReference>
<organism evidence="2 3">
    <name type="scientific">Yoonia rhodophyticola</name>
    <dbReference type="NCBI Taxonomy" id="3137370"/>
    <lineage>
        <taxon>Bacteria</taxon>
        <taxon>Pseudomonadati</taxon>
        <taxon>Pseudomonadota</taxon>
        <taxon>Alphaproteobacteria</taxon>
        <taxon>Rhodobacterales</taxon>
        <taxon>Paracoccaceae</taxon>
        <taxon>Yoonia</taxon>
    </lineage>
</organism>
<gene>
    <name evidence="2" type="ORF">AABB31_12955</name>
</gene>
<reference evidence="3" key="1">
    <citation type="submission" date="2024-04" db="EMBL/GenBank/DDBJ databases">
        <title>Phylogenomic analyses of a clade within the roseobacter group suggest taxonomic reassignments of species of the genera Aestuariivita, Citreicella, Loktanella, Nautella, Pelagibaca, Ruegeria, Thalassobius, Thiobacimonas and Tropicibacter, and the proposal o.</title>
        <authorList>
            <person name="Jeon C.O."/>
        </authorList>
    </citation>
    <scope>NUCLEOTIDE SEQUENCE [LARGE SCALE GENOMIC DNA]</scope>
    <source>
        <strain evidence="3">SS1-5</strain>
    </source>
</reference>
<proteinExistence type="predicted"/>
<dbReference type="PANTHER" id="PTHR33840:SF1">
    <property type="entry name" value="TLE1 PHOSPHOLIPASE DOMAIN-CONTAINING PROTEIN"/>
    <property type="match status" value="1"/>
</dbReference>
<reference evidence="2 3" key="2">
    <citation type="submission" date="2024-08" db="EMBL/GenBank/DDBJ databases">
        <title>Phylogenomic analyses of a clade within the roseobacter group suggest taxonomic reassignments of species of the genera Aestuariivita, Citreicella, Loktanella, Nautella, Pelagibaca, Ruegeria, Thalassobius, Thiobacimonas and Tropicibacter, and the proposal o.</title>
        <authorList>
            <person name="Jeon C.O."/>
        </authorList>
    </citation>
    <scope>NUCLEOTIDE SEQUENCE [LARGE SCALE GENOMIC DNA]</scope>
    <source>
        <strain evidence="2 3">SS1-5</strain>
    </source>
</reference>
<name>A0AAN0M726_9RHOB</name>
<dbReference type="PANTHER" id="PTHR33840">
    <property type="match status" value="1"/>
</dbReference>
<keyword evidence="3" id="KW-1185">Reference proteome</keyword>
<accession>A0AAN0M726</accession>
<dbReference type="InterPro" id="IPR018712">
    <property type="entry name" value="Tle1-like_cat"/>
</dbReference>